<comment type="miscellaneous">
    <text evidence="10">Despite having helicase-like domains, this subunit does not have helicase activity.</text>
</comment>
<dbReference type="Pfam" id="PF21445">
    <property type="entry name" value="ADDB_N"/>
    <property type="match status" value="1"/>
</dbReference>
<keyword evidence="3 10" id="KW-0227">DNA damage</keyword>
<evidence type="ECO:0000256" key="2">
    <source>
        <dbReference type="ARBA" id="ARBA00022741"/>
    </source>
</evidence>
<protein>
    <recommendedName>
        <fullName evidence="10">ATP-dependent helicase/deoxyribonuclease subunit B</fullName>
        <ecNumber evidence="10">3.1.-.-</ecNumber>
    </recommendedName>
    <alternativeName>
        <fullName evidence="10">ATP-dependent helicase/nuclease subunit RexB</fullName>
    </alternativeName>
</protein>
<reference evidence="13 14" key="1">
    <citation type="submission" date="2017-05" db="EMBL/GenBank/DDBJ databases">
        <title>Genome sequence of Pediococcus pentosaceus strain SRCM100892.</title>
        <authorList>
            <person name="Cho S.H."/>
        </authorList>
    </citation>
    <scope>NUCLEOTIDE SEQUENCE [LARGE SCALE GENOMIC DNA]</scope>
    <source>
        <strain evidence="13 14">SRCM100892</strain>
    </source>
</reference>
<sequence>MPLQFMYGPASIDHLEGIADRVIELQQQNVGRPVYYLVPNHIKFQSEIQLLQKLRQRRDVKSHIFAEKDVQILSISRLAWFFLRNSSIYQYPRVTSSSSNMLLYRVILEHQDELILFHNIDAQLGLVQKIATQLAEFKQGNVGPDELSRVAENIAENSDAGMDIKAKLHDLGIIYSAYEEEIQSRFIDASDITHTLTDELSKMDLSGQSFIISGFSNFTAEEMSLIQALMKANGNVVIDLIMDKFPLYEKVSENSLFFENEKIIFKFNVWAHENKVKSLEPVRLHRVRVNSDLLKLEKYWIESSEGQVGGSKQENNACVTIFQANSRYAEVEHVATLIRQKMAKDPSLKFSDFSVLTRHLSDYSTIIKPIFDQMELPIFYDLQIAMKDHPLLELINALFDIRAHHFRYEDVMRLLKTGLLFPETEDDPHGMDFFKSVHITENYVLKQGIYGDRWLQKKDWKYSRFNDIDEEKQTDEEIEINQRINTVKNYVAETVVPFFNQLSTATTGVEAAKALYDFLIKNEIDQCLLAWRDQWIEEGRLAKAAEPEQIWETFIQMLDEFVDILGDQPFDPDNFMGLLNAGFEGATYSQIPSTLDQILVSESGMVQMVDRKIVFIIGATDRVMPEQIQDNDFLNQDGKNQIDPFLDDDQFLRISNDRQMRQEPYLNYLTFMIGSDELIFSYPKSGNDGVELKISPYVERIGKHFGIIAQSLPSRPTTEPVRLDPPFIELFIGSNRSTLSHLIQYARAMHEVKSEADPRWNLIYTILRQSTLGSLTDQLLSSLEYKNIPEKLKPEIVEGLYGDTIYASVSKLEEFYRNEYSYFLKYGLKLQERETSDLSPTDTGQYFHAAMDKLIKMITTENLNFNEVNQEQIEQIAKRLVQQMEQDQQFDQFNGTYRMVFLRKQLDRTVQAMVEAIFKQLARTRMRPIASEQLFGQIGSQSGLPALNFKVGEGKEINVRGKIDRIDKIEIGDKDYLGIVDYKSSNRKFDFTDAYYGLAMQMLMYLDVVQRNKEKIDPATKAEISSALYMIFQYPLLKSKEWKGSDANQLNQSIFKKFSLNGFLLKDEELIKEIDKTIEDTRKSDVFPIAFTTKGSLTKVSENSILSEDELQNLIKHAELKVREAGEKIFKGELDMNPVQWPNRRTVMEYSPYKDVMQFDAMLPENNYRIIEKLDKDKVLEQIREEQEKNGR</sequence>
<evidence type="ECO:0000313" key="14">
    <source>
        <dbReference type="Proteomes" id="UP000196118"/>
    </source>
</evidence>
<comment type="subunit">
    <text evidence="10">Heterodimer of AddA and RexB.</text>
</comment>
<keyword evidence="4 10" id="KW-0378">Hydrolase</keyword>
<evidence type="ECO:0000256" key="1">
    <source>
        <dbReference type="ARBA" id="ARBA00022722"/>
    </source>
</evidence>
<evidence type="ECO:0000256" key="9">
    <source>
        <dbReference type="ARBA" id="ARBA00023204"/>
    </source>
</evidence>
<evidence type="ECO:0000313" key="13">
    <source>
        <dbReference type="EMBL" id="ARW18771.1"/>
    </source>
</evidence>
<evidence type="ECO:0000256" key="8">
    <source>
        <dbReference type="ARBA" id="ARBA00023125"/>
    </source>
</evidence>
<evidence type="ECO:0000259" key="12">
    <source>
        <dbReference type="Pfam" id="PF21445"/>
    </source>
</evidence>
<dbReference type="Proteomes" id="UP000196118">
    <property type="component" value="Chromosome"/>
</dbReference>
<proteinExistence type="inferred from homology"/>
<dbReference type="Gene3D" id="3.90.320.10">
    <property type="match status" value="1"/>
</dbReference>
<dbReference type="InterPro" id="IPR049035">
    <property type="entry name" value="ADDB_N"/>
</dbReference>
<dbReference type="PANTHER" id="PTHR30591">
    <property type="entry name" value="RECBCD ENZYME SUBUNIT RECC"/>
    <property type="match status" value="1"/>
</dbReference>
<gene>
    <name evidence="13" type="primary">addB</name>
    <name evidence="10" type="synonym">rexB</name>
    <name evidence="13" type="ORF">S100892_00165</name>
</gene>
<name>A0A1Y0VKM6_PEDPE</name>
<evidence type="ECO:0000256" key="10">
    <source>
        <dbReference type="HAMAP-Rule" id="MF_01453"/>
    </source>
</evidence>
<keyword evidence="2 10" id="KW-0547">Nucleotide-binding</keyword>
<evidence type="ECO:0000256" key="5">
    <source>
        <dbReference type="ARBA" id="ARBA00022806"/>
    </source>
</evidence>
<evidence type="ECO:0000256" key="3">
    <source>
        <dbReference type="ARBA" id="ARBA00022763"/>
    </source>
</evidence>
<comment type="function">
    <text evidence="10">The heterodimer acts as both an ATP-dependent DNA helicase and an ATP-dependent, dual-direction single-stranded exonuclease. Recognizes the chi site generating a DNA molecule suitable for the initiation of homologous recombination. This subunit has 5' -&gt; 3' nuclease activity but not helicase activity.</text>
</comment>
<keyword evidence="1 10" id="KW-0540">Nuclease</keyword>
<dbReference type="GO" id="GO:0005524">
    <property type="term" value="F:ATP binding"/>
    <property type="evidence" value="ECO:0007669"/>
    <property type="project" value="UniProtKB-UniRule"/>
</dbReference>
<comment type="cofactor">
    <cofactor evidence="10">
        <name>Mg(2+)</name>
        <dbReference type="ChEBI" id="CHEBI:18420"/>
    </cofactor>
</comment>
<accession>A0A1Y0VKM6</accession>
<organism evidence="13 14">
    <name type="scientific">Pediococcus pentosaceus</name>
    <dbReference type="NCBI Taxonomy" id="1255"/>
    <lineage>
        <taxon>Bacteria</taxon>
        <taxon>Bacillati</taxon>
        <taxon>Bacillota</taxon>
        <taxon>Bacilli</taxon>
        <taxon>Lactobacillales</taxon>
        <taxon>Lactobacillaceae</taxon>
        <taxon>Pediococcus</taxon>
    </lineage>
</organism>
<keyword evidence="6 10" id="KW-0269">Exonuclease</keyword>
<dbReference type="GO" id="GO:0000724">
    <property type="term" value="P:double-strand break repair via homologous recombination"/>
    <property type="evidence" value="ECO:0007669"/>
    <property type="project" value="UniProtKB-UniRule"/>
</dbReference>
<keyword evidence="9 10" id="KW-0234">DNA repair</keyword>
<dbReference type="InterPro" id="IPR027417">
    <property type="entry name" value="P-loop_NTPase"/>
</dbReference>
<dbReference type="EC" id="3.1.-.-" evidence="10"/>
<dbReference type="AlphaFoldDB" id="A0A1Y0VKM6"/>
<comment type="similarity">
    <text evidence="10">Belongs to the helicase family. AddB/RexB type 2 subfamily.</text>
</comment>
<dbReference type="PANTHER" id="PTHR30591:SF1">
    <property type="entry name" value="RECBCD ENZYME SUBUNIT RECC"/>
    <property type="match status" value="1"/>
</dbReference>
<dbReference type="EMBL" id="CP021474">
    <property type="protein sequence ID" value="ARW18771.1"/>
    <property type="molecule type" value="Genomic_DNA"/>
</dbReference>
<keyword evidence="7 10" id="KW-0067">ATP-binding</keyword>
<dbReference type="GO" id="GO:0004386">
    <property type="term" value="F:helicase activity"/>
    <property type="evidence" value="ECO:0007669"/>
    <property type="project" value="UniProtKB-KW"/>
</dbReference>
<keyword evidence="5 10" id="KW-0347">Helicase</keyword>
<evidence type="ECO:0000256" key="7">
    <source>
        <dbReference type="ARBA" id="ARBA00022840"/>
    </source>
</evidence>
<feature type="domain" description="PD-(D/E)XK endonuclease-like" evidence="11">
    <location>
        <begin position="807"/>
        <end position="1140"/>
    </location>
</feature>
<dbReference type="InterPro" id="IPR014141">
    <property type="entry name" value="DNA_helicase_suRexB"/>
</dbReference>
<keyword evidence="8 10" id="KW-0238">DNA-binding</keyword>
<dbReference type="GO" id="GO:0008409">
    <property type="term" value="F:5'-3' exonuclease activity"/>
    <property type="evidence" value="ECO:0007669"/>
    <property type="project" value="UniProtKB-UniRule"/>
</dbReference>
<dbReference type="InterPro" id="IPR038726">
    <property type="entry name" value="PDDEXK_AddAB-type"/>
</dbReference>
<dbReference type="GO" id="GO:0003690">
    <property type="term" value="F:double-stranded DNA binding"/>
    <property type="evidence" value="ECO:0007669"/>
    <property type="project" value="UniProtKB-UniRule"/>
</dbReference>
<dbReference type="GO" id="GO:0016817">
    <property type="term" value="F:hydrolase activity, acting on acid anhydrides"/>
    <property type="evidence" value="ECO:0007669"/>
    <property type="project" value="InterPro"/>
</dbReference>
<evidence type="ECO:0000259" key="11">
    <source>
        <dbReference type="Pfam" id="PF12705"/>
    </source>
</evidence>
<comment type="caution">
    <text evidence="10">Lacks conserved residue(s) required for the propagation of feature annotation.</text>
</comment>
<evidence type="ECO:0000256" key="4">
    <source>
        <dbReference type="ARBA" id="ARBA00022801"/>
    </source>
</evidence>
<evidence type="ECO:0000256" key="6">
    <source>
        <dbReference type="ARBA" id="ARBA00022839"/>
    </source>
</evidence>
<dbReference type="Gene3D" id="3.40.50.300">
    <property type="entry name" value="P-loop containing nucleotide triphosphate hydrolases"/>
    <property type="match status" value="3"/>
</dbReference>
<feature type="domain" description="ATP-dependent helicase/deoxyribonuclease subunit B N-terminal" evidence="12">
    <location>
        <begin position="5"/>
        <end position="297"/>
    </location>
</feature>
<dbReference type="Pfam" id="PF12705">
    <property type="entry name" value="PDDEXK_1"/>
    <property type="match status" value="1"/>
</dbReference>
<dbReference type="InterPro" id="IPR011604">
    <property type="entry name" value="PDDEXK-like_dom_sf"/>
</dbReference>
<dbReference type="SUPFAM" id="SSF52540">
    <property type="entry name" value="P-loop containing nucleoside triphosphate hydrolases"/>
    <property type="match status" value="1"/>
</dbReference>
<dbReference type="HAMAP" id="MF_01453">
    <property type="entry name" value="AddB_type2"/>
    <property type="match status" value="1"/>
</dbReference>